<dbReference type="KEGG" id="mpp:MICPUCDRAFT_57089"/>
<dbReference type="eggNOG" id="KOG0714">
    <property type="taxonomic scope" value="Eukaryota"/>
</dbReference>
<keyword evidence="2" id="KW-0472">Membrane</keyword>
<gene>
    <name evidence="4" type="ORF">MICPUCDRAFT_57089</name>
</gene>
<dbReference type="Pfam" id="PF00226">
    <property type="entry name" value="DnaJ"/>
    <property type="match status" value="1"/>
</dbReference>
<dbReference type="Gene3D" id="1.10.287.110">
    <property type="entry name" value="DnaJ domain"/>
    <property type="match status" value="1"/>
</dbReference>
<organism evidence="5">
    <name type="scientific">Micromonas pusilla (strain CCMP1545)</name>
    <name type="common">Picoplanktonic green alga</name>
    <dbReference type="NCBI Taxonomy" id="564608"/>
    <lineage>
        <taxon>Eukaryota</taxon>
        <taxon>Viridiplantae</taxon>
        <taxon>Chlorophyta</taxon>
        <taxon>Mamiellophyceae</taxon>
        <taxon>Mamiellales</taxon>
        <taxon>Mamiellaceae</taxon>
        <taxon>Micromonas</taxon>
    </lineage>
</organism>
<dbReference type="InterPro" id="IPR001623">
    <property type="entry name" value="DnaJ_domain"/>
</dbReference>
<feature type="transmembrane region" description="Helical" evidence="2">
    <location>
        <begin position="148"/>
        <end position="171"/>
    </location>
</feature>
<proteinExistence type="predicted"/>
<feature type="domain" description="J" evidence="3">
    <location>
        <begin position="34"/>
        <end position="102"/>
    </location>
</feature>
<dbReference type="PANTHER" id="PTHR43908:SF3">
    <property type="entry name" value="AT29763P-RELATED"/>
    <property type="match status" value="1"/>
</dbReference>
<dbReference type="GeneID" id="9683467"/>
<dbReference type="RefSeq" id="XP_003057668.1">
    <property type="nucleotide sequence ID" value="XM_003057622.1"/>
</dbReference>
<dbReference type="OMA" id="CWPRYGE"/>
<evidence type="ECO:0000313" key="5">
    <source>
        <dbReference type="Proteomes" id="UP000001876"/>
    </source>
</evidence>
<dbReference type="STRING" id="564608.C1MPY5"/>
<dbReference type="PROSITE" id="PS50076">
    <property type="entry name" value="DNAJ_2"/>
    <property type="match status" value="1"/>
</dbReference>
<reference evidence="4 5" key="1">
    <citation type="journal article" date="2009" name="Science">
        <title>Green evolution and dynamic adaptations revealed by genomes of the marine picoeukaryotes Micromonas.</title>
        <authorList>
            <person name="Worden A.Z."/>
            <person name="Lee J.H."/>
            <person name="Mock T."/>
            <person name="Rouze P."/>
            <person name="Simmons M.P."/>
            <person name="Aerts A.L."/>
            <person name="Allen A.E."/>
            <person name="Cuvelier M.L."/>
            <person name="Derelle E."/>
            <person name="Everett M.V."/>
            <person name="Foulon E."/>
            <person name="Grimwood J."/>
            <person name="Gundlach H."/>
            <person name="Henrissat B."/>
            <person name="Napoli C."/>
            <person name="McDonald S.M."/>
            <person name="Parker M.S."/>
            <person name="Rombauts S."/>
            <person name="Salamov A."/>
            <person name="Von Dassow P."/>
            <person name="Badger J.H."/>
            <person name="Coutinho P.M."/>
            <person name="Demir E."/>
            <person name="Dubchak I."/>
            <person name="Gentemann C."/>
            <person name="Eikrem W."/>
            <person name="Gready J.E."/>
            <person name="John U."/>
            <person name="Lanier W."/>
            <person name="Lindquist E.A."/>
            <person name="Lucas S."/>
            <person name="Mayer K.F."/>
            <person name="Moreau H."/>
            <person name="Not F."/>
            <person name="Otillar R."/>
            <person name="Panaud O."/>
            <person name="Pangilinan J."/>
            <person name="Paulsen I."/>
            <person name="Piegu B."/>
            <person name="Poliakov A."/>
            <person name="Robbens S."/>
            <person name="Schmutz J."/>
            <person name="Toulza E."/>
            <person name="Wyss T."/>
            <person name="Zelensky A."/>
            <person name="Zhou K."/>
            <person name="Armbrust E.V."/>
            <person name="Bhattacharya D."/>
            <person name="Goodenough U.W."/>
            <person name="Van de Peer Y."/>
            <person name="Grigoriev I.V."/>
        </authorList>
    </citation>
    <scope>NUCLEOTIDE SEQUENCE [LARGE SCALE GENOMIC DNA]</scope>
    <source>
        <strain evidence="4 5">CCMP1545</strain>
    </source>
</reference>
<feature type="compositionally biased region" description="Acidic residues" evidence="1">
    <location>
        <begin position="241"/>
        <end position="257"/>
    </location>
</feature>
<keyword evidence="5" id="KW-1185">Reference proteome</keyword>
<sequence>MWGSMSSAASDASDIEAGISAEDEIKRVLECQNNYYKVLRLDKLDAADRSNADVKRAYYKLARVIHPDKCSHPSASDAMGVAASAHSTLSDSTRRAAYDLYASQVDVDDAGAETYAQWESKGGANWKHLPPWLVRGLNHRCVGPILKFFLLIAAVVAGALALALGIAYFAVHMTLWVACFAGCGGRCWPRYGEGARAHARRMERFGRARMAWEAEASYARGRGEDPPEFSAFVSAWMENNNPEEEEEEADGGEEDGGEEKGWKKKTGGGIHSPPGPGVGSTSKKPPPGPRRSTTYGATTTT</sequence>
<feature type="region of interest" description="Disordered" evidence="1">
    <location>
        <begin position="241"/>
        <end position="301"/>
    </location>
</feature>
<accession>C1MPY5</accession>
<protein>
    <submittedName>
        <fullName evidence="4">Predicted protein</fullName>
    </submittedName>
</protein>
<dbReference type="CDD" id="cd06257">
    <property type="entry name" value="DnaJ"/>
    <property type="match status" value="1"/>
</dbReference>
<keyword evidence="2" id="KW-1133">Transmembrane helix</keyword>
<dbReference type="SMART" id="SM00271">
    <property type="entry name" value="DnaJ"/>
    <property type="match status" value="1"/>
</dbReference>
<dbReference type="InterPro" id="IPR051100">
    <property type="entry name" value="DnaJ_subfamily_B/C"/>
</dbReference>
<dbReference type="Proteomes" id="UP000001876">
    <property type="component" value="Unassembled WGS sequence"/>
</dbReference>
<evidence type="ECO:0000256" key="2">
    <source>
        <dbReference type="SAM" id="Phobius"/>
    </source>
</evidence>
<evidence type="ECO:0000313" key="4">
    <source>
        <dbReference type="EMBL" id="EEH57619.1"/>
    </source>
</evidence>
<evidence type="ECO:0000256" key="1">
    <source>
        <dbReference type="SAM" id="MobiDB-lite"/>
    </source>
</evidence>
<dbReference type="GO" id="GO:0030544">
    <property type="term" value="F:Hsp70 protein binding"/>
    <property type="evidence" value="ECO:0007669"/>
    <property type="project" value="TreeGrafter"/>
</dbReference>
<dbReference type="InterPro" id="IPR036869">
    <property type="entry name" value="J_dom_sf"/>
</dbReference>
<dbReference type="AlphaFoldDB" id="C1MPY5"/>
<dbReference type="GO" id="GO:0005789">
    <property type="term" value="C:endoplasmic reticulum membrane"/>
    <property type="evidence" value="ECO:0007669"/>
    <property type="project" value="TreeGrafter"/>
</dbReference>
<name>C1MPY5_MICPC</name>
<dbReference type="PANTHER" id="PTHR43908">
    <property type="entry name" value="AT29763P-RELATED"/>
    <property type="match status" value="1"/>
</dbReference>
<dbReference type="SUPFAM" id="SSF46565">
    <property type="entry name" value="Chaperone J-domain"/>
    <property type="match status" value="1"/>
</dbReference>
<dbReference type="OrthoDB" id="445556at2759"/>
<keyword evidence="2" id="KW-0812">Transmembrane</keyword>
<evidence type="ECO:0000259" key="3">
    <source>
        <dbReference type="PROSITE" id="PS50076"/>
    </source>
</evidence>
<dbReference type="GO" id="GO:0071218">
    <property type="term" value="P:cellular response to misfolded protein"/>
    <property type="evidence" value="ECO:0007669"/>
    <property type="project" value="TreeGrafter"/>
</dbReference>
<dbReference type="EMBL" id="GG663738">
    <property type="protein sequence ID" value="EEH57619.1"/>
    <property type="molecule type" value="Genomic_DNA"/>
</dbReference>